<protein>
    <submittedName>
        <fullName evidence="2">Uncharacterized protein</fullName>
    </submittedName>
</protein>
<organism evidence="2 3">
    <name type="scientific">Candidatus Kapaibacterium thiocyanatum</name>
    <dbReference type="NCBI Taxonomy" id="1895771"/>
    <lineage>
        <taxon>Bacteria</taxon>
        <taxon>Pseudomonadati</taxon>
        <taxon>Candidatus Kapaibacteriota</taxon>
        <taxon>Candidatus Kapaibacteriia</taxon>
        <taxon>Candidatus Kapaibacteriales</taxon>
        <taxon>Candidatus Kapaibacteriaceae</taxon>
        <taxon>Candidatus Kapaibacterium</taxon>
    </lineage>
</organism>
<name>A0A1M3L3F5_9BACT</name>
<accession>A0A1M3L3F5</accession>
<evidence type="ECO:0000313" key="3">
    <source>
        <dbReference type="Proteomes" id="UP000184233"/>
    </source>
</evidence>
<reference evidence="2 3" key="1">
    <citation type="submission" date="2016-09" db="EMBL/GenBank/DDBJ databases">
        <title>Genome-resolved meta-omics ties microbial dynamics to process performance in biotechnology for thiocyanate degradation.</title>
        <authorList>
            <person name="Kantor R.S."/>
            <person name="Huddy R.J."/>
            <person name="Iyer R."/>
            <person name="Thomas B.C."/>
            <person name="Brown C.T."/>
            <person name="Anantharaman K."/>
            <person name="Tringe S."/>
            <person name="Hettich R.L."/>
            <person name="Harrison S.T."/>
            <person name="Banfield J.F."/>
        </authorList>
    </citation>
    <scope>NUCLEOTIDE SEQUENCE [LARGE SCALE GENOMIC DNA]</scope>
    <source>
        <strain evidence="2">59-99</strain>
    </source>
</reference>
<dbReference type="EMBL" id="MKVH01000008">
    <property type="protein sequence ID" value="OJX59887.1"/>
    <property type="molecule type" value="Genomic_DNA"/>
</dbReference>
<dbReference type="STRING" id="1895771.BGO89_07750"/>
<dbReference type="Proteomes" id="UP000184233">
    <property type="component" value="Unassembled WGS sequence"/>
</dbReference>
<gene>
    <name evidence="2" type="ORF">BGO89_07750</name>
</gene>
<proteinExistence type="predicted"/>
<sequence length="122" mass="13597">MSTALTSKRKPGGQNDKNPLCDPDAGERVDVVAGPRQCYCYEAMTGHPTFTPFYPPGILGTLFHSQVAVSCDPESEATNTPYVCTFRNDCMTDYEQTVPGWFYYFNMDFPIYMIEGGPGSWP</sequence>
<evidence type="ECO:0000256" key="1">
    <source>
        <dbReference type="SAM" id="MobiDB-lite"/>
    </source>
</evidence>
<evidence type="ECO:0000313" key="2">
    <source>
        <dbReference type="EMBL" id="OJX59887.1"/>
    </source>
</evidence>
<dbReference type="AlphaFoldDB" id="A0A1M3L3F5"/>
<feature type="region of interest" description="Disordered" evidence="1">
    <location>
        <begin position="1"/>
        <end position="26"/>
    </location>
</feature>
<comment type="caution">
    <text evidence="2">The sequence shown here is derived from an EMBL/GenBank/DDBJ whole genome shotgun (WGS) entry which is preliminary data.</text>
</comment>